<feature type="transmembrane region" description="Helical" evidence="1">
    <location>
        <begin position="12"/>
        <end position="33"/>
    </location>
</feature>
<proteinExistence type="predicted"/>
<evidence type="ECO:0000313" key="2">
    <source>
        <dbReference type="EMBL" id="SDW14658.1"/>
    </source>
</evidence>
<gene>
    <name evidence="2" type="ORF">SAMN05444410_101344</name>
</gene>
<feature type="transmembrane region" description="Helical" evidence="1">
    <location>
        <begin position="53"/>
        <end position="71"/>
    </location>
</feature>
<accession>A0A8X8LCR5</accession>
<dbReference type="RefSeq" id="WP_092721496.1">
    <property type="nucleotide sequence ID" value="NZ_FNNO01000001.1"/>
</dbReference>
<keyword evidence="1" id="KW-0812">Transmembrane</keyword>
<name>A0A8X8LCR5_9BACT</name>
<feature type="transmembrane region" description="Helical" evidence="1">
    <location>
        <begin position="179"/>
        <end position="200"/>
    </location>
</feature>
<protein>
    <submittedName>
        <fullName evidence="2">Uncharacterized protein</fullName>
    </submittedName>
</protein>
<keyword evidence="3" id="KW-1185">Reference proteome</keyword>
<dbReference type="EMBL" id="FNNO01000001">
    <property type="protein sequence ID" value="SDW14658.1"/>
    <property type="molecule type" value="Genomic_DNA"/>
</dbReference>
<evidence type="ECO:0000256" key="1">
    <source>
        <dbReference type="SAM" id="Phobius"/>
    </source>
</evidence>
<dbReference type="AlphaFoldDB" id="A0A8X8LCR5"/>
<reference evidence="2 3" key="1">
    <citation type="submission" date="2016-10" db="EMBL/GenBank/DDBJ databases">
        <authorList>
            <person name="Varghese N."/>
            <person name="Submissions S."/>
        </authorList>
    </citation>
    <scope>NUCLEOTIDE SEQUENCE [LARGE SCALE GENOMIC DNA]</scope>
    <source>
        <strain evidence="2 3">DSM 25353</strain>
    </source>
</reference>
<dbReference type="Proteomes" id="UP000198711">
    <property type="component" value="Unassembled WGS sequence"/>
</dbReference>
<organism evidence="2 3">
    <name type="scientific">Hydrobacter penzbergensis</name>
    <dbReference type="NCBI Taxonomy" id="1235997"/>
    <lineage>
        <taxon>Bacteria</taxon>
        <taxon>Pseudomonadati</taxon>
        <taxon>Bacteroidota</taxon>
        <taxon>Chitinophagia</taxon>
        <taxon>Chitinophagales</taxon>
        <taxon>Chitinophagaceae</taxon>
        <taxon>Hydrobacter</taxon>
    </lineage>
</organism>
<comment type="caution">
    <text evidence="2">The sequence shown here is derived from an EMBL/GenBank/DDBJ whole genome shotgun (WGS) entry which is preliminary data.</text>
</comment>
<keyword evidence="1" id="KW-1133">Transmembrane helix</keyword>
<feature type="transmembrane region" description="Helical" evidence="1">
    <location>
        <begin position="83"/>
        <end position="102"/>
    </location>
</feature>
<sequence length="206" mass="22663">MTSQLRKLVLTCHIAFSVGWFGAVAGFVVLNIAALTSKNNQTVLSSYIGMNLIGQYIILPFCFGSLITGLIQSLGAKWGLIKHYWVFVKFLLTVGSTILLLVHMRLINDGAMTASKVQLPNSQLFGIGRELLQKAVLALFVLLAITVISVYKPWGKIHFGTINTQSVVMENNATQKASVIKIVIGVIIVLLLFFVVWHLSGTMNHY</sequence>
<feature type="transmembrane region" description="Helical" evidence="1">
    <location>
        <begin position="131"/>
        <end position="151"/>
    </location>
</feature>
<evidence type="ECO:0000313" key="3">
    <source>
        <dbReference type="Proteomes" id="UP000198711"/>
    </source>
</evidence>
<keyword evidence="1" id="KW-0472">Membrane</keyword>